<comment type="catalytic activity">
    <reaction evidence="1">
        <text>Hydrolysis of terminal non-reducing N-acetyl-D-hexosamine residues in N-acetyl-beta-D-hexosaminides.</text>
        <dbReference type="EC" id="3.2.1.52"/>
    </reaction>
</comment>
<sequence length="334" mass="35312">MGAAAIFGCEGTVLSARERDFFREADPWGFILFSRNIDTPAQVAELTDALRGAVGRDAPVLVDQEGGRVQRLRAPHWREWLPPLEQAERAGEDAPRSFWLRSRIMAEELRGLGIDVNCAPTCDVAGLMTHPFLQNRCLGSDPQSVIANARATAEGLLAGGVLPVIKHMPGHGRAIADSHKGLPVVEASAEDLRAQDFVPFAALADLPLGMTAHIRFTALDPDHPATQSPRIVRLIREEIGFSGLLMSDDIGMEALSGGPGTRAAAVIGAGCDLVLHCNGELAEMEEVALAIPAMSAAAEARAQAALDLRSPSEPVDTDALDAELEALLSGGADG</sequence>
<dbReference type="PANTHER" id="PTHR30480:SF13">
    <property type="entry name" value="BETA-HEXOSAMINIDASE"/>
    <property type="match status" value="1"/>
</dbReference>
<dbReference type="EC" id="3.2.1.52" evidence="3"/>
<dbReference type="Proteomes" id="UP000028607">
    <property type="component" value="Unassembled WGS sequence"/>
</dbReference>
<dbReference type="GO" id="GO:0009254">
    <property type="term" value="P:peptidoglycan turnover"/>
    <property type="evidence" value="ECO:0007669"/>
    <property type="project" value="TreeGrafter"/>
</dbReference>
<reference evidence="7 8" key="2">
    <citation type="journal article" date="2015" name="Antonie Van Leeuwenhoek">
        <title>Thioclava indica sp. nov., isolated from surface seawater of the Indian Ocean.</title>
        <authorList>
            <person name="Liu Y."/>
            <person name="Lai Q."/>
            <person name="Du J."/>
            <person name="Xu H."/>
            <person name="Jiang L."/>
            <person name="Shao Z."/>
        </authorList>
    </citation>
    <scope>NUCLEOTIDE SEQUENCE [LARGE SCALE GENOMIC DNA]</scope>
    <source>
        <strain evidence="7 8">13D2W-2</strain>
    </source>
</reference>
<dbReference type="eggNOG" id="COG1472">
    <property type="taxonomic scope" value="Bacteria"/>
</dbReference>
<dbReference type="InterPro" id="IPR036962">
    <property type="entry name" value="Glyco_hydro_3_N_sf"/>
</dbReference>
<dbReference type="OrthoDB" id="9786661at2"/>
<evidence type="ECO:0000313" key="8">
    <source>
        <dbReference type="Proteomes" id="UP000028607"/>
    </source>
</evidence>
<comment type="similarity">
    <text evidence="2">Belongs to the glycosyl hydrolase 3 family.</text>
</comment>
<evidence type="ECO:0000256" key="5">
    <source>
        <dbReference type="ARBA" id="ARBA00023295"/>
    </source>
</evidence>
<dbReference type="AlphaFoldDB" id="A0A085TSR0"/>
<dbReference type="EMBL" id="AQRC01000015">
    <property type="protein sequence ID" value="KFE33757.1"/>
    <property type="molecule type" value="Genomic_DNA"/>
</dbReference>
<dbReference type="SUPFAM" id="SSF51445">
    <property type="entry name" value="(Trans)glycosidases"/>
    <property type="match status" value="1"/>
</dbReference>
<dbReference type="STRING" id="1317124.DW2_16055"/>
<dbReference type="InterPro" id="IPR001764">
    <property type="entry name" value="Glyco_hydro_3_N"/>
</dbReference>
<organism evidence="7 8">
    <name type="scientific">Thioclava atlantica</name>
    <dbReference type="NCBI Taxonomy" id="1317124"/>
    <lineage>
        <taxon>Bacteria</taxon>
        <taxon>Pseudomonadati</taxon>
        <taxon>Pseudomonadota</taxon>
        <taxon>Alphaproteobacteria</taxon>
        <taxon>Rhodobacterales</taxon>
        <taxon>Paracoccaceae</taxon>
        <taxon>Thioclava</taxon>
    </lineage>
</organism>
<evidence type="ECO:0000256" key="4">
    <source>
        <dbReference type="ARBA" id="ARBA00022801"/>
    </source>
</evidence>
<evidence type="ECO:0000259" key="6">
    <source>
        <dbReference type="Pfam" id="PF00933"/>
    </source>
</evidence>
<dbReference type="InterPro" id="IPR017853">
    <property type="entry name" value="GH"/>
</dbReference>
<dbReference type="InterPro" id="IPR019800">
    <property type="entry name" value="Glyco_hydro_3_AS"/>
</dbReference>
<reference evidence="8" key="1">
    <citation type="submission" date="2013-04" db="EMBL/GenBank/DDBJ databases">
        <title>Thioclava sp. 13D2W-2 Genome Sequencing.</title>
        <authorList>
            <person name="Lai Q."/>
            <person name="Li G."/>
            <person name="Shao Z."/>
        </authorList>
    </citation>
    <scope>NUCLEOTIDE SEQUENCE [LARGE SCALE GENOMIC DNA]</scope>
    <source>
        <strain evidence="8">13D2W-2</strain>
    </source>
</reference>
<evidence type="ECO:0000256" key="2">
    <source>
        <dbReference type="ARBA" id="ARBA00005336"/>
    </source>
</evidence>
<accession>A0A085TSR0</accession>
<proteinExistence type="inferred from homology"/>
<dbReference type="Pfam" id="PF00933">
    <property type="entry name" value="Glyco_hydro_3"/>
    <property type="match status" value="1"/>
</dbReference>
<gene>
    <name evidence="7" type="ORF">DW2_16055</name>
</gene>
<evidence type="ECO:0000256" key="3">
    <source>
        <dbReference type="ARBA" id="ARBA00012663"/>
    </source>
</evidence>
<dbReference type="PATRIC" id="fig|1317124.6.peg.3231"/>
<keyword evidence="8" id="KW-1185">Reference proteome</keyword>
<dbReference type="PROSITE" id="PS00775">
    <property type="entry name" value="GLYCOSYL_HYDROL_F3"/>
    <property type="match status" value="1"/>
</dbReference>
<comment type="caution">
    <text evidence="7">The sequence shown here is derived from an EMBL/GenBank/DDBJ whole genome shotgun (WGS) entry which is preliminary data.</text>
</comment>
<dbReference type="Gene3D" id="3.20.20.300">
    <property type="entry name" value="Glycoside hydrolase, family 3, N-terminal domain"/>
    <property type="match status" value="1"/>
</dbReference>
<dbReference type="PANTHER" id="PTHR30480">
    <property type="entry name" value="BETA-HEXOSAMINIDASE-RELATED"/>
    <property type="match status" value="1"/>
</dbReference>
<dbReference type="InterPro" id="IPR050226">
    <property type="entry name" value="NagZ_Beta-hexosaminidase"/>
</dbReference>
<keyword evidence="4" id="KW-0378">Hydrolase</keyword>
<feature type="domain" description="Glycoside hydrolase family 3 N-terminal" evidence="6">
    <location>
        <begin position="29"/>
        <end position="295"/>
    </location>
</feature>
<evidence type="ECO:0000256" key="1">
    <source>
        <dbReference type="ARBA" id="ARBA00001231"/>
    </source>
</evidence>
<name>A0A085TSR0_9RHOB</name>
<dbReference type="GO" id="GO:0005975">
    <property type="term" value="P:carbohydrate metabolic process"/>
    <property type="evidence" value="ECO:0007669"/>
    <property type="project" value="InterPro"/>
</dbReference>
<dbReference type="RefSeq" id="WP_038148112.1">
    <property type="nucleotide sequence ID" value="NZ_AQRC01000015.1"/>
</dbReference>
<protein>
    <recommendedName>
        <fullName evidence="3">beta-N-acetylhexosaminidase</fullName>
        <ecNumber evidence="3">3.2.1.52</ecNumber>
    </recommendedName>
</protein>
<dbReference type="GO" id="GO:0004563">
    <property type="term" value="F:beta-N-acetylhexosaminidase activity"/>
    <property type="evidence" value="ECO:0007669"/>
    <property type="project" value="UniProtKB-EC"/>
</dbReference>
<evidence type="ECO:0000313" key="7">
    <source>
        <dbReference type="EMBL" id="KFE33757.1"/>
    </source>
</evidence>
<keyword evidence="5" id="KW-0326">Glycosidase</keyword>